<evidence type="ECO:0008006" key="7">
    <source>
        <dbReference type="Google" id="ProtNLM"/>
    </source>
</evidence>
<keyword evidence="6" id="KW-1185">Reference proteome</keyword>
<dbReference type="SMART" id="SM00147">
    <property type="entry name" value="RasGEF"/>
    <property type="match status" value="1"/>
</dbReference>
<dbReference type="SUPFAM" id="SSF48366">
    <property type="entry name" value="Ras GEF"/>
    <property type="match status" value="1"/>
</dbReference>
<dbReference type="GO" id="GO:0005085">
    <property type="term" value="F:guanyl-nucleotide exchange factor activity"/>
    <property type="evidence" value="ECO:0007669"/>
    <property type="project" value="UniProtKB-KW"/>
</dbReference>
<dbReference type="OrthoDB" id="4062651at2759"/>
<evidence type="ECO:0000256" key="2">
    <source>
        <dbReference type="PROSITE-ProRule" id="PRU00168"/>
    </source>
</evidence>
<dbReference type="SUPFAM" id="SSF56112">
    <property type="entry name" value="Protein kinase-like (PK-like)"/>
    <property type="match status" value="1"/>
</dbReference>
<feature type="domain" description="N-terminal Ras-GEF" evidence="4">
    <location>
        <begin position="360"/>
        <end position="485"/>
    </location>
</feature>
<dbReference type="EMBL" id="JANBPK010001583">
    <property type="protein sequence ID" value="KAJ2921538.1"/>
    <property type="molecule type" value="Genomic_DNA"/>
</dbReference>
<dbReference type="InterPro" id="IPR001245">
    <property type="entry name" value="Ser-Thr/Tyr_kinase_cat_dom"/>
</dbReference>
<evidence type="ECO:0000313" key="5">
    <source>
        <dbReference type="EMBL" id="KAJ2921538.1"/>
    </source>
</evidence>
<feature type="domain" description="Ras-GEF" evidence="3">
    <location>
        <begin position="511"/>
        <end position="740"/>
    </location>
</feature>
<dbReference type="CDD" id="cd21037">
    <property type="entry name" value="MLKL_NTD"/>
    <property type="match status" value="1"/>
</dbReference>
<dbReference type="Pfam" id="PF00617">
    <property type="entry name" value="RasGEF"/>
    <property type="match status" value="1"/>
</dbReference>
<sequence>MKIGCKVTSSAHPLGVKQCENMVTQCMELIRSVQEGAQGQEETKAAALTQHLEPSIETIDEKVVEWVNWGPLKRLLQRSEIKDGVDLLQRQLDDAIFHFGAPTNFELQRSPRESKVSSSTDSTEIREALQAIIDSRVEIKTLLAIQSPQPVEQVMRHLQEELQNPDMPAEQRGSFRGGLWALYSKTSKLPPLTDLTGQVELNSRNPEFIGSSNDIYTGTWLDKEMVALRFPKTLSHSAIIIHNKDLEREVSIWRNVDHPNVLPLYGIVYIRKHLYSVAPWMTNGTAINFVQKRPQANVLKMLSEIAEVDRISPLPLARRSQVADSLNTTARSILAVDSVNQEFLLQKAISDRDHLVYTNHSGLVLAGTLKGLVNRLVDNFNLCKDEEYRKVMLTACTDFITPEDLFAMLQCRFDEAEQDTHKNPATRLATQYNVFMVISYWLKRQQLPIDSRLLWQMRGFCEAAIRMKPSSPMVDKAADLLLLIDTQPKRDVISRTSLMPGGRMLSANEITPQGLAIALTLLEGDRYKQIMPCDYLAKFDRPGYNNVDAACSANKKITLWIKRSLLHYDSLQSRAAVSKFFIQTAHECRKLRNYHSLIAIAIALDSAQSLDSTRDYLSTNTVAQLEALVKLPHPEGNYSRYREVLAEVIDPAYRDYGIPWIALHSEELHLVLHLNAKVVEIEKRPLINFQRYTKFMDRAKEIFPLTPPDLERYRQQGQLAYLEAKLAEVGLDEGEEMLKRVNL</sequence>
<dbReference type="PANTHER" id="PTHR23113">
    <property type="entry name" value="GUANINE NUCLEOTIDE EXCHANGE FACTOR"/>
    <property type="match status" value="1"/>
</dbReference>
<dbReference type="AlphaFoldDB" id="A0A9W8IXD3"/>
<organism evidence="5 6">
    <name type="scientific">Candolleomyces eurysporus</name>
    <dbReference type="NCBI Taxonomy" id="2828524"/>
    <lineage>
        <taxon>Eukaryota</taxon>
        <taxon>Fungi</taxon>
        <taxon>Dikarya</taxon>
        <taxon>Basidiomycota</taxon>
        <taxon>Agaricomycotina</taxon>
        <taxon>Agaricomycetes</taxon>
        <taxon>Agaricomycetidae</taxon>
        <taxon>Agaricales</taxon>
        <taxon>Agaricineae</taxon>
        <taxon>Psathyrellaceae</taxon>
        <taxon>Candolleomyces</taxon>
    </lineage>
</organism>
<dbReference type="PANTHER" id="PTHR23113:SF99">
    <property type="entry name" value="RASGEF DOMAIN-CONTAINING PROTEIN"/>
    <property type="match status" value="1"/>
</dbReference>
<dbReference type="Pfam" id="PF07714">
    <property type="entry name" value="PK_Tyr_Ser-Thr"/>
    <property type="match status" value="1"/>
</dbReference>
<evidence type="ECO:0000259" key="4">
    <source>
        <dbReference type="PROSITE" id="PS50212"/>
    </source>
</evidence>
<evidence type="ECO:0000313" key="6">
    <source>
        <dbReference type="Proteomes" id="UP001140091"/>
    </source>
</evidence>
<gene>
    <name evidence="5" type="ORF">H1R20_g15556</name>
</gene>
<proteinExistence type="predicted"/>
<dbReference type="Gene3D" id="1.20.870.10">
    <property type="entry name" value="Son of sevenless (SoS) protein Chain: S domain 1"/>
    <property type="match status" value="1"/>
</dbReference>
<dbReference type="InterPro" id="IPR011009">
    <property type="entry name" value="Kinase-like_dom_sf"/>
</dbReference>
<dbReference type="Gene3D" id="1.10.840.10">
    <property type="entry name" value="Ras guanine-nucleotide exchange factors catalytic domain"/>
    <property type="match status" value="1"/>
</dbReference>
<reference evidence="5" key="1">
    <citation type="submission" date="2022-06" db="EMBL/GenBank/DDBJ databases">
        <title>Genome Sequence of Candolleomyces eurysporus.</title>
        <authorList>
            <person name="Buettner E."/>
        </authorList>
    </citation>
    <scope>NUCLEOTIDE SEQUENCE</scope>
    <source>
        <strain evidence="5">VTCC 930004</strain>
    </source>
</reference>
<name>A0A9W8IXD3_9AGAR</name>
<dbReference type="InterPro" id="IPR059179">
    <property type="entry name" value="MLKL-like_MCAfunc"/>
</dbReference>
<dbReference type="PROSITE" id="PS50009">
    <property type="entry name" value="RASGEF_CAT"/>
    <property type="match status" value="1"/>
</dbReference>
<accession>A0A9W8IXD3</accession>
<comment type="caution">
    <text evidence="5">The sequence shown here is derived from an EMBL/GenBank/DDBJ whole genome shotgun (WGS) entry which is preliminary data.</text>
</comment>
<dbReference type="InterPro" id="IPR036964">
    <property type="entry name" value="RASGEF_cat_dom_sf"/>
</dbReference>
<keyword evidence="1 2" id="KW-0344">Guanine-nucleotide releasing factor</keyword>
<dbReference type="InterPro" id="IPR001895">
    <property type="entry name" value="RASGEF_cat_dom"/>
</dbReference>
<protein>
    <recommendedName>
        <fullName evidence="7">Ras GEF</fullName>
    </recommendedName>
</protein>
<dbReference type="PROSITE" id="PS50212">
    <property type="entry name" value="RASGEF_NTER"/>
    <property type="match status" value="1"/>
</dbReference>
<evidence type="ECO:0000259" key="3">
    <source>
        <dbReference type="PROSITE" id="PS50009"/>
    </source>
</evidence>
<dbReference type="InterPro" id="IPR000651">
    <property type="entry name" value="Ras-like_Gua-exchang_fac_N"/>
</dbReference>
<dbReference type="InterPro" id="IPR008937">
    <property type="entry name" value="Ras-like_GEF"/>
</dbReference>
<dbReference type="Gene3D" id="1.10.510.10">
    <property type="entry name" value="Transferase(Phosphotransferase) domain 1"/>
    <property type="match status" value="1"/>
</dbReference>
<dbReference type="InterPro" id="IPR023578">
    <property type="entry name" value="Ras_GEF_dom_sf"/>
</dbReference>
<dbReference type="GO" id="GO:0004672">
    <property type="term" value="F:protein kinase activity"/>
    <property type="evidence" value="ECO:0007669"/>
    <property type="project" value="InterPro"/>
</dbReference>
<feature type="non-terminal residue" evidence="5">
    <location>
        <position position="743"/>
    </location>
</feature>
<dbReference type="Pfam" id="PF00618">
    <property type="entry name" value="RasGEF_N"/>
    <property type="match status" value="1"/>
</dbReference>
<dbReference type="GO" id="GO:0007264">
    <property type="term" value="P:small GTPase-mediated signal transduction"/>
    <property type="evidence" value="ECO:0007669"/>
    <property type="project" value="InterPro"/>
</dbReference>
<dbReference type="Proteomes" id="UP001140091">
    <property type="component" value="Unassembled WGS sequence"/>
</dbReference>
<evidence type="ECO:0000256" key="1">
    <source>
        <dbReference type="ARBA" id="ARBA00022658"/>
    </source>
</evidence>